<dbReference type="GO" id="GO:0043386">
    <property type="term" value="P:mycotoxin biosynthetic process"/>
    <property type="evidence" value="ECO:0007669"/>
    <property type="project" value="UniProtKB-ARBA"/>
</dbReference>
<keyword evidence="5" id="KW-0456">Lyase</keyword>
<dbReference type="SUPFAM" id="SSF48576">
    <property type="entry name" value="Terpenoid synthases"/>
    <property type="match status" value="2"/>
</dbReference>
<comment type="pathway">
    <text evidence="1">Secondary metabolite biosynthesis; terpenoid biosynthesis.</text>
</comment>
<dbReference type="GO" id="GO:0004659">
    <property type="term" value="F:prenyltransferase activity"/>
    <property type="evidence" value="ECO:0007669"/>
    <property type="project" value="InterPro"/>
</dbReference>
<dbReference type="GO" id="GO:0046872">
    <property type="term" value="F:metal ion binding"/>
    <property type="evidence" value="ECO:0007669"/>
    <property type="project" value="UniProtKB-KW"/>
</dbReference>
<dbReference type="Pfam" id="PF00348">
    <property type="entry name" value="polyprenyl_synt"/>
    <property type="match status" value="1"/>
</dbReference>
<protein>
    <recommendedName>
        <fullName evidence="12">Dimethylallyltranstransferase</fullName>
    </recommendedName>
</protein>
<dbReference type="InterPro" id="IPR033749">
    <property type="entry name" value="Polyprenyl_synt_CS"/>
</dbReference>
<comment type="similarity">
    <text evidence="7">In the C-terminal section; belongs to the FPP/GGPP synthase family.</text>
</comment>
<dbReference type="EMBL" id="MDYN01000034">
    <property type="protein sequence ID" value="OQD80556.1"/>
    <property type="molecule type" value="Genomic_DNA"/>
</dbReference>
<dbReference type="CDD" id="cd00685">
    <property type="entry name" value="Trans_IPPS_HT"/>
    <property type="match status" value="1"/>
</dbReference>
<dbReference type="InterPro" id="IPR008949">
    <property type="entry name" value="Isoprenoid_synthase_dom_sf"/>
</dbReference>
<feature type="compositionally biased region" description="Basic and acidic residues" evidence="9">
    <location>
        <begin position="56"/>
        <end position="75"/>
    </location>
</feature>
<dbReference type="PANTHER" id="PTHR12001">
    <property type="entry name" value="GERANYLGERANYL PYROPHOSPHATE SYNTHASE"/>
    <property type="match status" value="1"/>
</dbReference>
<dbReference type="SFLD" id="SFLDS00005">
    <property type="entry name" value="Isoprenoid_Synthase_Type_I"/>
    <property type="match status" value="1"/>
</dbReference>
<evidence type="ECO:0000256" key="1">
    <source>
        <dbReference type="ARBA" id="ARBA00004721"/>
    </source>
</evidence>
<dbReference type="Proteomes" id="UP000191672">
    <property type="component" value="Unassembled WGS sequence"/>
</dbReference>
<name>A0A1V6PVN2_9EURO</name>
<gene>
    <name evidence="10" type="ORF">PENANT_c034G04108</name>
</gene>
<evidence type="ECO:0008006" key="12">
    <source>
        <dbReference type="Google" id="ProtNLM"/>
    </source>
</evidence>
<accession>A0A1V6PVN2</accession>
<dbReference type="GO" id="GO:0008299">
    <property type="term" value="P:isoprenoid biosynthetic process"/>
    <property type="evidence" value="ECO:0007669"/>
    <property type="project" value="InterPro"/>
</dbReference>
<keyword evidence="2" id="KW-0808">Transferase</keyword>
<comment type="caution">
    <text evidence="10">The sequence shown here is derived from an EMBL/GenBank/DDBJ whole genome shotgun (WGS) entry which is preliminary data.</text>
</comment>
<evidence type="ECO:0000256" key="6">
    <source>
        <dbReference type="ARBA" id="ARBA00023268"/>
    </source>
</evidence>
<evidence type="ECO:0000256" key="5">
    <source>
        <dbReference type="ARBA" id="ARBA00023239"/>
    </source>
</evidence>
<reference evidence="11" key="1">
    <citation type="journal article" date="2017" name="Nat. Microbiol.">
        <title>Global analysis of biosynthetic gene clusters reveals vast potential of secondary metabolite production in Penicillium species.</title>
        <authorList>
            <person name="Nielsen J.C."/>
            <person name="Grijseels S."/>
            <person name="Prigent S."/>
            <person name="Ji B."/>
            <person name="Dainat J."/>
            <person name="Nielsen K.F."/>
            <person name="Frisvad J.C."/>
            <person name="Workman M."/>
            <person name="Nielsen J."/>
        </authorList>
    </citation>
    <scope>NUCLEOTIDE SEQUENCE [LARGE SCALE GENOMIC DNA]</scope>
    <source>
        <strain evidence="11">IBT 31811</strain>
    </source>
</reference>
<dbReference type="AlphaFoldDB" id="A0A1V6PVN2"/>
<dbReference type="PROSITE" id="PS00723">
    <property type="entry name" value="POLYPRENYL_SYNTHASE_1"/>
    <property type="match status" value="1"/>
</dbReference>
<comment type="similarity">
    <text evidence="8">In the N-terminal section; belongs to the terpene synthase family.</text>
</comment>
<organism evidence="10 11">
    <name type="scientific">Penicillium antarcticum</name>
    <dbReference type="NCBI Taxonomy" id="416450"/>
    <lineage>
        <taxon>Eukaryota</taxon>
        <taxon>Fungi</taxon>
        <taxon>Dikarya</taxon>
        <taxon>Ascomycota</taxon>
        <taxon>Pezizomycotina</taxon>
        <taxon>Eurotiomycetes</taxon>
        <taxon>Eurotiomycetidae</taxon>
        <taxon>Eurotiales</taxon>
        <taxon>Aspergillaceae</taxon>
        <taxon>Penicillium</taxon>
    </lineage>
</organism>
<evidence type="ECO:0000256" key="9">
    <source>
        <dbReference type="SAM" id="MobiDB-lite"/>
    </source>
</evidence>
<dbReference type="GO" id="GO:0046165">
    <property type="term" value="P:alcohol biosynthetic process"/>
    <property type="evidence" value="ECO:0007669"/>
    <property type="project" value="UniProtKB-ARBA"/>
</dbReference>
<keyword evidence="6" id="KW-0511">Multifunctional enzyme</keyword>
<dbReference type="STRING" id="416450.A0A1V6PVN2"/>
<evidence type="ECO:0000256" key="7">
    <source>
        <dbReference type="ARBA" id="ARBA00038363"/>
    </source>
</evidence>
<evidence type="ECO:0000313" key="11">
    <source>
        <dbReference type="Proteomes" id="UP000191672"/>
    </source>
</evidence>
<evidence type="ECO:0000256" key="2">
    <source>
        <dbReference type="ARBA" id="ARBA00022679"/>
    </source>
</evidence>
<keyword evidence="11" id="KW-1185">Reference proteome</keyword>
<proteinExistence type="inferred from homology"/>
<sequence>MAMVLELGSTLPCESEKLQTQYSSSKDVLVSIGSMLTSYKAYAYPVVAPAGRRCQNMKDDNLDNHHHDKRTHQDQEFSSVTQTTLPFDSLRIFAVPCRFISRAAMTTYATPVPQDVVEQSGTLTRFSTAVHRDHALCLEAAHKIRGDFLSKVDVELNAKTIGDCPVLGPVHVVAFTIPECLPERLAIMTRFTDFTIMNDDYYDAVDTKTVAAFNAGLQLSLQGPNASTSDGSSVAIKTKQFQASILVEMMTMDRDLAMDVMTTYSNGLQIATSPPSGISSIEEYLPIRLVNCGLDVFQDMSCFGIGIRLTQAEKQKLSEIANTALYTAALINDCHSWPKELKYHLETQGSEIPFNAVCILMRQYKCSDIEAIERLGEKYVELQERHLFLVRKLEQSEGVLSDAHRKFIMAAQYAASDSEFWSIFAPRYPTKEDLEQPECVLVDGVFQWKHALANGRQEHNSAVPVNGAGATNGIKSSQVNGAVAPGTTPSAKVTHCKVNGVNGSKHENGCLGNGTKHRLQEPSDDAVKAPYNYINTLPSKKIRETFIDALDFWLEVPAASSSTIKSIIGMLHHSSLMLDDIEDDSLLRRGNPTAHTLFGVGQTINSANYIFVCAFEELQKLQSPHAIGVFIDELKNLHCGQALDLYWKYHTHVPTIGEYMTMIDHKTGGLFRLCVRLMQGEVSRKTEHIDAWRFVTLLGRYFQIRDDYQNLISDEYTDQKGFCEDLDEGKISLPLIYCLTGSDPEQTMIKGILQHKGVGEMPMALKRLILAKMRNGGALDSTFLLLQDMQEDILRELKLLEAAFGFENPILELVLRRLWV</sequence>
<dbReference type="InterPro" id="IPR000092">
    <property type="entry name" value="Polyprenyl_synt"/>
</dbReference>
<keyword evidence="4" id="KW-0460">Magnesium</keyword>
<dbReference type="Pfam" id="PF19086">
    <property type="entry name" value="Terpene_syn_C_2"/>
    <property type="match status" value="1"/>
</dbReference>
<dbReference type="Gene3D" id="1.10.600.10">
    <property type="entry name" value="Farnesyl Diphosphate Synthase"/>
    <property type="match status" value="2"/>
</dbReference>
<evidence type="ECO:0000256" key="3">
    <source>
        <dbReference type="ARBA" id="ARBA00022723"/>
    </source>
</evidence>
<evidence type="ECO:0000313" key="10">
    <source>
        <dbReference type="EMBL" id="OQD80556.1"/>
    </source>
</evidence>
<dbReference type="PROSITE" id="PS00444">
    <property type="entry name" value="POLYPRENYL_SYNTHASE_2"/>
    <property type="match status" value="1"/>
</dbReference>
<evidence type="ECO:0000256" key="8">
    <source>
        <dbReference type="ARBA" id="ARBA00038372"/>
    </source>
</evidence>
<evidence type="ECO:0000256" key="4">
    <source>
        <dbReference type="ARBA" id="ARBA00022842"/>
    </source>
</evidence>
<dbReference type="PANTHER" id="PTHR12001:SF72">
    <property type="entry name" value="THIJ_PFPI FAMILY PROTEIN (AFU_ORTHOLOGUE AFUA_3G01210)-RELATED"/>
    <property type="match status" value="1"/>
</dbReference>
<keyword evidence="3" id="KW-0479">Metal-binding</keyword>
<feature type="region of interest" description="Disordered" evidence="9">
    <location>
        <begin position="55"/>
        <end position="77"/>
    </location>
</feature>
<dbReference type="GO" id="GO:0016829">
    <property type="term" value="F:lyase activity"/>
    <property type="evidence" value="ECO:0007669"/>
    <property type="project" value="UniProtKB-KW"/>
</dbReference>